<accession>A0A4R8FB82</accession>
<keyword evidence="1" id="KW-0472">Membrane</keyword>
<name>A0A4R8FB82_9GAMM</name>
<reference evidence="2 3" key="1">
    <citation type="submission" date="2019-03" db="EMBL/GenBank/DDBJ databases">
        <title>Freshwater and sediment microbial communities from various areas in North America, analyzing microbe dynamics in response to fracking.</title>
        <authorList>
            <person name="Lamendella R."/>
        </authorList>
    </citation>
    <scope>NUCLEOTIDE SEQUENCE [LARGE SCALE GENOMIC DNA]</scope>
    <source>
        <strain evidence="2 3">6_TX</strain>
    </source>
</reference>
<evidence type="ECO:0000313" key="3">
    <source>
        <dbReference type="Proteomes" id="UP000294489"/>
    </source>
</evidence>
<keyword evidence="1" id="KW-0812">Transmembrane</keyword>
<sequence>MKAKIIGTYFIITIICTFSFWAFGNYGYKGFFYNLGRATVWPINIFSDDTEIDSSNDISFANTYNQVQAEHKNSEGVYLFNEAVGKIVANMYAKNNNSFTYEDYDSFVNGTSSGYAHGQKMLASMFDNNREMVKEFREYVDGMELIDVIDAGEEAHEETKELLNERRISASFTDMCVDMKVESFRSEAGQDALVIHDMLEEWKSECAS</sequence>
<evidence type="ECO:0008006" key="4">
    <source>
        <dbReference type="Google" id="ProtNLM"/>
    </source>
</evidence>
<dbReference type="RefSeq" id="WP_134020883.1">
    <property type="nucleotide sequence ID" value="NZ_SOEC01000026.1"/>
</dbReference>
<evidence type="ECO:0000313" key="2">
    <source>
        <dbReference type="EMBL" id="TDX22980.1"/>
    </source>
</evidence>
<proteinExistence type="predicted"/>
<protein>
    <recommendedName>
        <fullName evidence="4">DUF4375 domain-containing protein</fullName>
    </recommendedName>
</protein>
<feature type="transmembrane region" description="Helical" evidence="1">
    <location>
        <begin position="6"/>
        <end position="28"/>
    </location>
</feature>
<dbReference type="AlphaFoldDB" id="A0A4R8FB82"/>
<dbReference type="Proteomes" id="UP000294489">
    <property type="component" value="Unassembled WGS sequence"/>
</dbReference>
<dbReference type="EMBL" id="SOEC01000026">
    <property type="protein sequence ID" value="TDX22980.1"/>
    <property type="molecule type" value="Genomic_DNA"/>
</dbReference>
<comment type="caution">
    <text evidence="2">The sequence shown here is derived from an EMBL/GenBank/DDBJ whole genome shotgun (WGS) entry which is preliminary data.</text>
</comment>
<dbReference type="OrthoDB" id="5941127at2"/>
<gene>
    <name evidence="2" type="ORF">DFO67_12650</name>
</gene>
<keyword evidence="1" id="KW-1133">Transmembrane helix</keyword>
<evidence type="ECO:0000256" key="1">
    <source>
        <dbReference type="SAM" id="Phobius"/>
    </source>
</evidence>
<organism evidence="2 3">
    <name type="scientific">Modicisalibacter xianhensis</name>
    <dbReference type="NCBI Taxonomy" id="442341"/>
    <lineage>
        <taxon>Bacteria</taxon>
        <taxon>Pseudomonadati</taxon>
        <taxon>Pseudomonadota</taxon>
        <taxon>Gammaproteobacteria</taxon>
        <taxon>Oceanospirillales</taxon>
        <taxon>Halomonadaceae</taxon>
        <taxon>Modicisalibacter</taxon>
    </lineage>
</organism>